<sequence length="305" mass="32849">MGDLQLPSLAELRASALFQYGESRLSVSNIVGDVRKIHQKSQFRGALFQVASQFNVLEMVSPGVSPEVGVSGYAFDRTQGPACAIAAGAATIYRNYLFPLAGGLGQTADRQINTLADLSQALGTSLATDAGDLLPMKNGYALPKKSNLERINSVLSAMTEAELEDLKGKLRIGFHRDVEVTDVQAEKPLIVSQAFCSALPVAYSEISVDVWEPFARLVLEAAYEATLWAGLINHARGGSNKVLLTRLGGGAFGNRDSWIDDAIGKCLEQFRDSGLEVVFVSSRSTPRSMIDLAEKHGGRQVQPDF</sequence>
<reference evidence="2" key="1">
    <citation type="journal article" date="2019" name="Int. J. Syst. Evol. Microbiol.">
        <title>The Global Catalogue of Microorganisms (GCM) 10K type strain sequencing project: providing services to taxonomists for standard genome sequencing and annotation.</title>
        <authorList>
            <consortium name="The Broad Institute Genomics Platform"/>
            <consortium name="The Broad Institute Genome Sequencing Center for Infectious Disease"/>
            <person name="Wu L."/>
            <person name="Ma J."/>
        </authorList>
    </citation>
    <scope>NUCLEOTIDE SEQUENCE [LARGE SCALE GENOMIC DNA]</scope>
    <source>
        <strain evidence="2">KCTC 42911</strain>
    </source>
</reference>
<evidence type="ECO:0000313" key="1">
    <source>
        <dbReference type="EMBL" id="MFC3615054.1"/>
    </source>
</evidence>
<dbReference type="RefSeq" id="WP_386736324.1">
    <property type="nucleotide sequence ID" value="NZ_JBHRXI010000016.1"/>
</dbReference>
<organism evidence="1 2">
    <name type="scientific">Lutimaribacter marinistellae</name>
    <dbReference type="NCBI Taxonomy" id="1820329"/>
    <lineage>
        <taxon>Bacteria</taxon>
        <taxon>Pseudomonadati</taxon>
        <taxon>Pseudomonadota</taxon>
        <taxon>Alphaproteobacteria</taxon>
        <taxon>Rhodobacterales</taxon>
        <taxon>Roseobacteraceae</taxon>
        <taxon>Lutimaribacter</taxon>
    </lineage>
</organism>
<name>A0ABV7TJZ0_9RHOB</name>
<dbReference type="PANTHER" id="PTHR35609">
    <property type="entry name" value="MACRO DOMAIN-CONTAINING PROTEIN"/>
    <property type="match status" value="1"/>
</dbReference>
<accession>A0ABV7TJZ0</accession>
<dbReference type="EMBL" id="JBHRXI010000016">
    <property type="protein sequence ID" value="MFC3615054.1"/>
    <property type="molecule type" value="Genomic_DNA"/>
</dbReference>
<keyword evidence="2" id="KW-1185">Reference proteome</keyword>
<dbReference type="Proteomes" id="UP001595629">
    <property type="component" value="Unassembled WGS sequence"/>
</dbReference>
<evidence type="ECO:0000313" key="2">
    <source>
        <dbReference type="Proteomes" id="UP001595629"/>
    </source>
</evidence>
<comment type="caution">
    <text evidence="1">The sequence shown here is derived from an EMBL/GenBank/DDBJ whole genome shotgun (WGS) entry which is preliminary data.</text>
</comment>
<gene>
    <name evidence="1" type="ORF">ACFORG_14895</name>
</gene>
<protein>
    <submittedName>
        <fullName evidence="1">Uncharacterized protein</fullName>
    </submittedName>
</protein>
<proteinExistence type="predicted"/>
<dbReference type="PANTHER" id="PTHR35609:SF1">
    <property type="entry name" value="MACRO DOMAIN-CONTAINING PROTEIN"/>
    <property type="match status" value="1"/>
</dbReference>